<proteinExistence type="predicted"/>
<keyword evidence="2" id="KW-1185">Reference proteome</keyword>
<accession>A0A4R9GQE2</accession>
<comment type="caution">
    <text evidence="1">The sequence shown here is derived from an EMBL/GenBank/DDBJ whole genome shotgun (WGS) entry which is preliminary data.</text>
</comment>
<dbReference type="Proteomes" id="UP000297855">
    <property type="component" value="Unassembled WGS sequence"/>
</dbReference>
<protein>
    <recommendedName>
        <fullName evidence="3">Lipoprotein</fullName>
    </recommendedName>
</protein>
<sequence>MFFCGCTPERSEQNPYAELFRTSPITESENYKDLGSSWASRVSPLDENSRNFVEALNRIDGFENSPVASTDLGNISRNLSKVGKRIPSHINKLLNEQLFRIIVCENLGGTAVSGVVYEKGIAKGGFVILDSKVLRRKANDWITYKENSPFQNGKISVRIRIEEPAEDTEVAALEYILLHEFGHILAVTSGTGPDLRDRYRKFKDRPFYSSVWLSENTSVEDEGKFRTLRKVRFYTSEQSLDKEWKNVYPPLADSPFPTLYSASNADDFFAESFVSYVHVLMEKRPWTLTVRENEKILYEMNNGIGKDSLKEQRRILSRLLQDRNLLLP</sequence>
<name>A0A4R9GQE2_9LEPT</name>
<evidence type="ECO:0008006" key="3">
    <source>
        <dbReference type="Google" id="ProtNLM"/>
    </source>
</evidence>
<evidence type="ECO:0000313" key="1">
    <source>
        <dbReference type="EMBL" id="TGK18800.1"/>
    </source>
</evidence>
<dbReference type="EMBL" id="RQEV01000010">
    <property type="protein sequence ID" value="TGK18800.1"/>
    <property type="molecule type" value="Genomic_DNA"/>
</dbReference>
<dbReference type="OrthoDB" id="8699919at2"/>
<dbReference type="Gene3D" id="3.40.390.10">
    <property type="entry name" value="Collagenase (Catalytic Domain)"/>
    <property type="match status" value="1"/>
</dbReference>
<dbReference type="GO" id="GO:0008237">
    <property type="term" value="F:metallopeptidase activity"/>
    <property type="evidence" value="ECO:0007669"/>
    <property type="project" value="InterPro"/>
</dbReference>
<gene>
    <name evidence="1" type="ORF">EHO61_08995</name>
</gene>
<dbReference type="InterPro" id="IPR024079">
    <property type="entry name" value="MetalloPept_cat_dom_sf"/>
</dbReference>
<evidence type="ECO:0000313" key="2">
    <source>
        <dbReference type="Proteomes" id="UP000297855"/>
    </source>
</evidence>
<organism evidence="1 2">
    <name type="scientific">Leptospira fluminis</name>
    <dbReference type="NCBI Taxonomy" id="2484979"/>
    <lineage>
        <taxon>Bacteria</taxon>
        <taxon>Pseudomonadati</taxon>
        <taxon>Spirochaetota</taxon>
        <taxon>Spirochaetia</taxon>
        <taxon>Leptospirales</taxon>
        <taxon>Leptospiraceae</taxon>
        <taxon>Leptospira</taxon>
    </lineage>
</organism>
<dbReference type="AlphaFoldDB" id="A0A4R9GQE2"/>
<reference evidence="1" key="1">
    <citation type="journal article" date="2019" name="PLoS Negl. Trop. Dis.">
        <title>Revisiting the worldwide diversity of Leptospira species in the environment.</title>
        <authorList>
            <person name="Vincent A.T."/>
            <person name="Schiettekatte O."/>
            <person name="Bourhy P."/>
            <person name="Veyrier F.J."/>
            <person name="Picardeau M."/>
        </authorList>
    </citation>
    <scope>NUCLEOTIDE SEQUENCE [LARGE SCALE GENOMIC DNA]</scope>
    <source>
        <strain evidence="1">SCS5</strain>
    </source>
</reference>